<evidence type="ECO:0000256" key="1">
    <source>
        <dbReference type="SAM" id="MobiDB-lite"/>
    </source>
</evidence>
<evidence type="ECO:0000313" key="2">
    <source>
        <dbReference type="EMBL" id="GBP58103.1"/>
    </source>
</evidence>
<name>A0A4C1X4N0_EUMVA</name>
<keyword evidence="3" id="KW-1185">Reference proteome</keyword>
<dbReference type="AlphaFoldDB" id="A0A4C1X4N0"/>
<gene>
    <name evidence="2" type="ORF">EVAR_40646_1</name>
</gene>
<feature type="region of interest" description="Disordered" evidence="1">
    <location>
        <begin position="64"/>
        <end position="87"/>
    </location>
</feature>
<evidence type="ECO:0000313" key="3">
    <source>
        <dbReference type="Proteomes" id="UP000299102"/>
    </source>
</evidence>
<feature type="compositionally biased region" description="Polar residues" evidence="1">
    <location>
        <begin position="65"/>
        <end position="77"/>
    </location>
</feature>
<protein>
    <submittedName>
        <fullName evidence="2">Uncharacterized protein</fullName>
    </submittedName>
</protein>
<proteinExistence type="predicted"/>
<dbReference type="EMBL" id="BGZK01000727">
    <property type="protein sequence ID" value="GBP58103.1"/>
    <property type="molecule type" value="Genomic_DNA"/>
</dbReference>
<feature type="compositionally biased region" description="Low complexity" evidence="1">
    <location>
        <begin position="169"/>
        <end position="178"/>
    </location>
</feature>
<accession>A0A4C1X4N0</accession>
<reference evidence="2 3" key="1">
    <citation type="journal article" date="2019" name="Commun. Biol.">
        <title>The bagworm genome reveals a unique fibroin gene that provides high tensile strength.</title>
        <authorList>
            <person name="Kono N."/>
            <person name="Nakamura H."/>
            <person name="Ohtoshi R."/>
            <person name="Tomita M."/>
            <person name="Numata K."/>
            <person name="Arakawa K."/>
        </authorList>
    </citation>
    <scope>NUCLEOTIDE SEQUENCE [LARGE SCALE GENOMIC DNA]</scope>
</reference>
<sequence>MIKPHFIHGCQRAKKQSDSCNSSKEAREMFSLVCFCAPHDNKVGHLKKNCSSFRELSRRRRPKNWASSTPYRSSTFTPIPGPTTDRPRRAVCPFFRDQRGDSSQIAVQRLTTRSLKGAYIYIVIYRIYFNIEFAFAPRSRMPRAVPEFGAGGTLTLLPGAPAGGARAAASGAARAPPSQWTIPRNTSRHRSPGLRIPHLYFTYNDYFFTHSKCTGT</sequence>
<feature type="region of interest" description="Disordered" evidence="1">
    <location>
        <begin position="169"/>
        <end position="189"/>
    </location>
</feature>
<organism evidence="2 3">
    <name type="scientific">Eumeta variegata</name>
    <name type="common">Bagworm moth</name>
    <name type="synonym">Eumeta japonica</name>
    <dbReference type="NCBI Taxonomy" id="151549"/>
    <lineage>
        <taxon>Eukaryota</taxon>
        <taxon>Metazoa</taxon>
        <taxon>Ecdysozoa</taxon>
        <taxon>Arthropoda</taxon>
        <taxon>Hexapoda</taxon>
        <taxon>Insecta</taxon>
        <taxon>Pterygota</taxon>
        <taxon>Neoptera</taxon>
        <taxon>Endopterygota</taxon>
        <taxon>Lepidoptera</taxon>
        <taxon>Glossata</taxon>
        <taxon>Ditrysia</taxon>
        <taxon>Tineoidea</taxon>
        <taxon>Psychidae</taxon>
        <taxon>Oiketicinae</taxon>
        <taxon>Eumeta</taxon>
    </lineage>
</organism>
<dbReference type="Proteomes" id="UP000299102">
    <property type="component" value="Unassembled WGS sequence"/>
</dbReference>
<comment type="caution">
    <text evidence="2">The sequence shown here is derived from an EMBL/GenBank/DDBJ whole genome shotgun (WGS) entry which is preliminary data.</text>
</comment>